<dbReference type="AlphaFoldDB" id="A0A2U8W6Q9"/>
<keyword evidence="9" id="KW-1185">Reference proteome</keyword>
<reference evidence="9" key="1">
    <citation type="submission" date="2018-05" db="EMBL/GenBank/DDBJ databases">
        <title>Complete Genome Sequence of Methylobacterium sp. 17SD2-17.</title>
        <authorList>
            <person name="Srinivasan S."/>
        </authorList>
    </citation>
    <scope>NUCLEOTIDE SEQUENCE [LARGE SCALE GENOMIC DNA]</scope>
    <source>
        <strain evidence="9">17SD2-17</strain>
    </source>
</reference>
<dbReference type="KEGG" id="mets:DK389_16270"/>
<dbReference type="PROSITE" id="PS50110">
    <property type="entry name" value="RESPONSE_REGULATORY"/>
    <property type="match status" value="1"/>
</dbReference>
<dbReference type="PANTHER" id="PTHR44591:SF3">
    <property type="entry name" value="RESPONSE REGULATORY DOMAIN-CONTAINING PROTEIN"/>
    <property type="match status" value="1"/>
</dbReference>
<dbReference type="InterPro" id="IPR003661">
    <property type="entry name" value="HisK_dim/P_dom"/>
</dbReference>
<dbReference type="EMBL" id="CP029550">
    <property type="protein sequence ID" value="AWN41773.1"/>
    <property type="molecule type" value="Genomic_DNA"/>
</dbReference>
<dbReference type="GO" id="GO:0000155">
    <property type="term" value="F:phosphorelay sensor kinase activity"/>
    <property type="evidence" value="ECO:0007669"/>
    <property type="project" value="InterPro"/>
</dbReference>
<dbReference type="SMART" id="SM00388">
    <property type="entry name" value="HisKA"/>
    <property type="match status" value="1"/>
</dbReference>
<gene>
    <name evidence="8" type="ORF">DK389_16270</name>
</gene>
<comment type="catalytic activity">
    <reaction evidence="1">
        <text>ATP + protein L-histidine = ADP + protein N-phospho-L-histidine.</text>
        <dbReference type="EC" id="2.7.13.3"/>
    </reaction>
</comment>
<evidence type="ECO:0000313" key="8">
    <source>
        <dbReference type="EMBL" id="AWN41773.1"/>
    </source>
</evidence>
<dbReference type="EC" id="2.7.13.3" evidence="2"/>
<keyword evidence="4" id="KW-0805">Transcription regulation</keyword>
<name>A0A2U8W6Q9_9HYPH</name>
<dbReference type="PANTHER" id="PTHR44591">
    <property type="entry name" value="STRESS RESPONSE REGULATOR PROTEIN 1"/>
    <property type="match status" value="1"/>
</dbReference>
<dbReference type="SMART" id="SM00448">
    <property type="entry name" value="REC"/>
    <property type="match status" value="1"/>
</dbReference>
<evidence type="ECO:0000256" key="2">
    <source>
        <dbReference type="ARBA" id="ARBA00012438"/>
    </source>
</evidence>
<feature type="domain" description="Response regulatory" evidence="7">
    <location>
        <begin position="711"/>
        <end position="821"/>
    </location>
</feature>
<dbReference type="Gene3D" id="3.40.50.2300">
    <property type="match status" value="1"/>
</dbReference>
<sequence>MAVSLRTLMSLSLALAVGVGSGLTLYLSHRQAELGRTDETRAVLERAAPILADQLDRTLRDVGRDVSLGALDGRVARPDRAADLDAYLVAWRRLRPEYTDILVADRAGRVRATASGKLIGSDVSGAVWFARGLQGVAAADASERNRAGTEAPRNVIVSAPVPDGGGVVAIQMTPRWIEEATQLARRSLGAPGEGISFSVLNASGRLVLQVGAVKPDHPETQRLEVSAPLDGSERPGLGWLLVARATPGTMSAAGSGVQIPHAIVLALLAVGIAGWLGGSLVSRRIRNLEAACRQEAAGLTVTALPIRELQSLADAAAHAIARGKGRERMMQDARAALVRSRERVRAFKTMAGWSCWEVDLTNGRVTWTDAVLPILPSTSELATTLDDLVDRLDPEDRDLMRVAMRAAIAAGGSAQDVTLRTLPVAGEQSGRRLHLRMAKVLDDGDARERLHVLSREVGVASLPGSPVTPIAKPLAPAANEPLLERRRDGLLRQVTDGIVHDVNNALAVVMTALGSLQRHGHDLPDRALQLVDVAQRGARNGASLTRRVSALTRREVSTLAEVDIALVLDDLTDFLRSSVAPEITIGLSLDEALPPVLCSERQIEILILNLVLDIKAVAPAGCGVSLVVQAAEPPTTSLLASRPSLRLTLSAPVNLANRRGLASVADLADEIGAAVDVQASEASTTVSVWLPAGERQAVVEAAADGAAENLAVLLVEADALLRSTTASALSDLGHTVTQAASSAQAVEILAGRRDFDLLLVDYALPGMSGLQLAATVSRTHPRIRTILAGPRGHLPANAQVFQQLHKPFGLPELVRALQSRGPERREQEAA</sequence>
<evidence type="ECO:0000256" key="4">
    <source>
        <dbReference type="ARBA" id="ARBA00023015"/>
    </source>
</evidence>
<protein>
    <recommendedName>
        <fullName evidence="2">histidine kinase</fullName>
        <ecNumber evidence="2">2.7.13.3</ecNumber>
    </recommendedName>
</protein>
<dbReference type="Pfam" id="PF00072">
    <property type="entry name" value="Response_reg"/>
    <property type="match status" value="1"/>
</dbReference>
<keyword evidence="3 6" id="KW-0597">Phosphoprotein</keyword>
<organism evidence="8 9">
    <name type="scientific">Methylobacterium durans</name>
    <dbReference type="NCBI Taxonomy" id="2202825"/>
    <lineage>
        <taxon>Bacteria</taxon>
        <taxon>Pseudomonadati</taxon>
        <taxon>Pseudomonadota</taxon>
        <taxon>Alphaproteobacteria</taxon>
        <taxon>Hyphomicrobiales</taxon>
        <taxon>Methylobacteriaceae</taxon>
        <taxon>Methylobacterium</taxon>
    </lineage>
</organism>
<accession>A0A2U8W6Q9</accession>
<dbReference type="InterPro" id="IPR001789">
    <property type="entry name" value="Sig_transdc_resp-reg_receiver"/>
</dbReference>
<evidence type="ECO:0000256" key="3">
    <source>
        <dbReference type="ARBA" id="ARBA00022553"/>
    </source>
</evidence>
<dbReference type="OrthoDB" id="7992775at2"/>
<dbReference type="InterPro" id="IPR011006">
    <property type="entry name" value="CheY-like_superfamily"/>
</dbReference>
<evidence type="ECO:0000256" key="1">
    <source>
        <dbReference type="ARBA" id="ARBA00000085"/>
    </source>
</evidence>
<feature type="modified residue" description="4-aspartylphosphate" evidence="6">
    <location>
        <position position="761"/>
    </location>
</feature>
<evidence type="ECO:0000256" key="5">
    <source>
        <dbReference type="ARBA" id="ARBA00023163"/>
    </source>
</evidence>
<evidence type="ECO:0000256" key="6">
    <source>
        <dbReference type="PROSITE-ProRule" id="PRU00169"/>
    </source>
</evidence>
<evidence type="ECO:0000259" key="7">
    <source>
        <dbReference type="PROSITE" id="PS50110"/>
    </source>
</evidence>
<evidence type="ECO:0000313" key="9">
    <source>
        <dbReference type="Proteomes" id="UP000245926"/>
    </source>
</evidence>
<proteinExistence type="predicted"/>
<dbReference type="InterPro" id="IPR050595">
    <property type="entry name" value="Bact_response_regulator"/>
</dbReference>
<dbReference type="Gene3D" id="3.30.450.20">
    <property type="entry name" value="PAS domain"/>
    <property type="match status" value="2"/>
</dbReference>
<dbReference type="Proteomes" id="UP000245926">
    <property type="component" value="Chromosome"/>
</dbReference>
<keyword evidence="5" id="KW-0804">Transcription</keyword>
<dbReference type="SUPFAM" id="SSF52172">
    <property type="entry name" value="CheY-like"/>
    <property type="match status" value="1"/>
</dbReference>